<feature type="compositionally biased region" description="Basic residues" evidence="2">
    <location>
        <begin position="172"/>
        <end position="183"/>
    </location>
</feature>
<feature type="compositionally biased region" description="Basic and acidic residues" evidence="2">
    <location>
        <begin position="261"/>
        <end position="270"/>
    </location>
</feature>
<feature type="region of interest" description="Disordered" evidence="2">
    <location>
        <begin position="1179"/>
        <end position="1240"/>
    </location>
</feature>
<evidence type="ECO:0000313" key="4">
    <source>
        <dbReference type="RefSeq" id="XP_005100116.1"/>
    </source>
</evidence>
<sequence length="1484" mass="163224">MRLRDLVANSLPRMRGRKKKSPPVPGSEVNPAACNVVDKCQQRFSSGTHYAPREGSVERMALAEASWRGNALYRGMETERRGGVEVSGSRMMTRSYTSHGIVASQSAEGFPSGVVMMSQSYDARMAVSEYGGSSTQIAAMCETSARVPEVAQYNQEQQQHFYHCYVHKHSHQHHHHYHHHHHVQPSQPMKPLSQNQQLCSNTQHYQTHKSEPGFFRKSIASFRGIRKQSSKANKEKAMGKQASGETMRCSVCPYPEAGASADRKPADKRPVKPKRKGLKGFSRSKENSEVVSGREKCDQLWFSDNEAQNSLSPALRCDNSGPYHVTMERSRTRECSVESCSSRLYSSRESSCVRETDLTGFDSASLSGYESDLPRSKVHRSRSRIKTNPWLPSPQPSLSGSRRAGSCDIRESCEDMMLVDDVNGRTVPRSASFECQRRPSLQVFTGREGNHTSIQRHRSLTPSDVRSDPCFAGTPRILSQYDEKEVPPSFVPPAPPDCSELNDLSSEPSRSRPTSIVSPNSEFVMLADNLEQLANNISFEYEDLLDSTLESVSACPEDGQASIQELLTDEDSNGLSTPGSSGDRKCKQMRSNSDFLKCSGDGLSNAHSPDSGVGGLGSTDGDDLSSPHRQSEGKTLSMDCSFSETPRAFCLKSSCATLQTSKEIVRTPPQNALSSFTPNNGDSALGASGDYKSLSKGDTASFRLNISKNSLSAEAEASAGVCESDIDNTSYQDASSSGHLSGSLKKNGSPLLRCKTESSNQNSALMVNERLDAPFQPAPRRNLVGNGIVMGSLMSVHDFRSNSSLSKSQLARLSDPSDKRSPSASRPTVLRTGRCGQAASRQLNNIEKVSPHDERGRPWSDEFDFPRNITVSDCIESPTDNFQCEGQFPRVANMATREAPAKALTRQGHISADEENFVQRSFSQADQPVADVDIAENGEEIFNLMECNTERNEFELSEDVANSEMTDACCQTEFDEEFLPWDSQDPLESLDDAAIDASENTRIWLLTGNMQGSADTGYSSLARDSRVITDEDLVLTSEQEERTAAERMSLVINSRPGSQCRVTTSPSRNTLTCEPPKDTALEAVTASTSLPCKEATTASGSSNDVVLQEQDVTSDFDVLVDTDINGNPETLSSSKSVTAVACTTPVPPKSISSNTVNDMFSNIENQFQEIFQQMYPHKEAMDDNKSKHDLSDSSDSTLKSFGSRHSVPDVHQDNVECNQDSETGEQGGEKVTGNSDPPVRTLDTFLNHVYENVPHLKQTTKSPGTQPLVDSSRSHNVDMQRLSNGCDSYNSTADSTKLSFQSENGLGEGAVDIPFIDEDPLSVSSGIELQCASDAVQSSVEDKADYLAFLRDAPLDRPHMKRPLFLVPGVGPVDMSSSNRVCLMQDSPSPRDAKHKETLMTLRDDRETSSLAERVMLLRQEKEMVYRKIQEAQQTEVSRQQQQLQHQRDLHVQRKQALLESLQELKGRLEEQSRKLQAQSGGKL</sequence>
<feature type="region of interest" description="Disordered" evidence="2">
    <location>
        <begin position="447"/>
        <end position="469"/>
    </location>
</feature>
<feature type="region of interest" description="Disordered" evidence="2">
    <location>
        <begin position="1"/>
        <end position="30"/>
    </location>
</feature>
<dbReference type="RefSeq" id="XP_005100116.1">
    <property type="nucleotide sequence ID" value="XM_005100059.3"/>
</dbReference>
<feature type="compositionally biased region" description="Polar residues" evidence="2">
    <location>
        <begin position="669"/>
        <end position="682"/>
    </location>
</feature>
<feature type="region of interest" description="Disordered" evidence="2">
    <location>
        <begin position="482"/>
        <end position="516"/>
    </location>
</feature>
<accession>A0ABM0JRW2</accession>
<feature type="region of interest" description="Disordered" evidence="2">
    <location>
        <begin position="364"/>
        <end position="405"/>
    </location>
</feature>
<proteinExistence type="predicted"/>
<evidence type="ECO:0000256" key="2">
    <source>
        <dbReference type="SAM" id="MobiDB-lite"/>
    </source>
</evidence>
<dbReference type="GeneID" id="101859939"/>
<feature type="coiled-coil region" evidence="1">
    <location>
        <begin position="1415"/>
        <end position="1479"/>
    </location>
</feature>
<feature type="region of interest" description="Disordered" evidence="2">
    <location>
        <begin position="669"/>
        <end position="690"/>
    </location>
</feature>
<name>A0ABM0JRW2_APLCA</name>
<keyword evidence="1" id="KW-0175">Coiled coil</keyword>
<evidence type="ECO:0000256" key="1">
    <source>
        <dbReference type="SAM" id="Coils"/>
    </source>
</evidence>
<dbReference type="Proteomes" id="UP000694888">
    <property type="component" value="Unplaced"/>
</dbReference>
<feature type="region of interest" description="Disordered" evidence="2">
    <location>
        <begin position="567"/>
        <end position="638"/>
    </location>
</feature>
<organism evidence="3 4">
    <name type="scientific">Aplysia californica</name>
    <name type="common">California sea hare</name>
    <dbReference type="NCBI Taxonomy" id="6500"/>
    <lineage>
        <taxon>Eukaryota</taxon>
        <taxon>Metazoa</taxon>
        <taxon>Spiralia</taxon>
        <taxon>Lophotrochozoa</taxon>
        <taxon>Mollusca</taxon>
        <taxon>Gastropoda</taxon>
        <taxon>Heterobranchia</taxon>
        <taxon>Euthyneura</taxon>
        <taxon>Tectipleura</taxon>
        <taxon>Aplysiida</taxon>
        <taxon>Aplysioidea</taxon>
        <taxon>Aplysiidae</taxon>
        <taxon>Aplysia</taxon>
    </lineage>
</organism>
<evidence type="ECO:0000313" key="3">
    <source>
        <dbReference type="Proteomes" id="UP000694888"/>
    </source>
</evidence>
<feature type="compositionally biased region" description="Polar residues" evidence="2">
    <location>
        <begin position="502"/>
        <end position="516"/>
    </location>
</feature>
<protein>
    <submittedName>
        <fullName evidence="4">Uncharacterized protein LOC101859939</fullName>
    </submittedName>
</protein>
<feature type="compositionally biased region" description="Basic and acidic residues" evidence="2">
    <location>
        <begin position="1179"/>
        <end position="1191"/>
    </location>
</feature>
<reference evidence="4" key="1">
    <citation type="submission" date="2025-08" db="UniProtKB">
        <authorList>
            <consortium name="RefSeq"/>
        </authorList>
    </citation>
    <scope>IDENTIFICATION</scope>
</reference>
<keyword evidence="3" id="KW-1185">Reference proteome</keyword>
<feature type="compositionally biased region" description="Basic residues" evidence="2">
    <location>
        <begin position="376"/>
        <end position="385"/>
    </location>
</feature>
<feature type="region of interest" description="Disordered" evidence="2">
    <location>
        <begin position="172"/>
        <end position="194"/>
    </location>
</feature>
<gene>
    <name evidence="4" type="primary">LOC101859939</name>
</gene>
<feature type="region of interest" description="Disordered" evidence="2">
    <location>
        <begin position="258"/>
        <end position="290"/>
    </location>
</feature>
<feature type="region of interest" description="Disordered" evidence="2">
    <location>
        <begin position="807"/>
        <end position="836"/>
    </location>
</feature>
<feature type="compositionally biased region" description="Polar residues" evidence="2">
    <location>
        <begin position="184"/>
        <end position="194"/>
    </location>
</feature>